<evidence type="ECO:0000256" key="9">
    <source>
        <dbReference type="ARBA" id="ARBA00022837"/>
    </source>
</evidence>
<dbReference type="Pfam" id="PF07645">
    <property type="entry name" value="EGF_CA"/>
    <property type="match status" value="2"/>
</dbReference>
<dbReference type="FunFam" id="2.10.25.10:FF:000009">
    <property type="entry name" value="Low-density lipoprotein receptor isoform 1"/>
    <property type="match status" value="1"/>
</dbReference>
<dbReference type="PROSITE" id="PS50068">
    <property type="entry name" value="LDLRA_2"/>
    <property type="match status" value="6"/>
</dbReference>
<feature type="disulfide bond" evidence="16">
    <location>
        <begin position="577"/>
        <end position="589"/>
    </location>
</feature>
<dbReference type="PROSITE" id="PS50026">
    <property type="entry name" value="EGF_3"/>
    <property type="match status" value="1"/>
</dbReference>
<dbReference type="PROSITE" id="PS01209">
    <property type="entry name" value="LDLRA_1"/>
    <property type="match status" value="3"/>
</dbReference>
<feature type="transmembrane region" description="Helical" evidence="19">
    <location>
        <begin position="1023"/>
        <end position="1046"/>
    </location>
</feature>
<feature type="repeat" description="LDL-receptor class B" evidence="17">
    <location>
        <begin position="839"/>
        <end position="881"/>
    </location>
</feature>
<evidence type="ECO:0000256" key="12">
    <source>
        <dbReference type="ARBA" id="ARBA00023157"/>
    </source>
</evidence>
<dbReference type="InterPro" id="IPR036055">
    <property type="entry name" value="LDL_receptor-like_sf"/>
</dbReference>
<dbReference type="SUPFAM" id="SSF63825">
    <property type="entry name" value="YWTD domain"/>
    <property type="match status" value="2"/>
</dbReference>
<dbReference type="CDD" id="cd00112">
    <property type="entry name" value="LDLa"/>
    <property type="match status" value="6"/>
</dbReference>
<evidence type="ECO:0000256" key="19">
    <source>
        <dbReference type="SAM" id="Phobius"/>
    </source>
</evidence>
<dbReference type="GO" id="GO:0005509">
    <property type="term" value="F:calcium ion binding"/>
    <property type="evidence" value="ECO:0007669"/>
    <property type="project" value="InterPro"/>
</dbReference>
<evidence type="ECO:0000256" key="18">
    <source>
        <dbReference type="SAM" id="MobiDB-lite"/>
    </source>
</evidence>
<evidence type="ECO:0000313" key="22">
    <source>
        <dbReference type="RefSeq" id="XP_019639079.1"/>
    </source>
</evidence>
<evidence type="ECO:0000256" key="16">
    <source>
        <dbReference type="PROSITE-ProRule" id="PRU00124"/>
    </source>
</evidence>
<dbReference type="SUPFAM" id="SSF57196">
    <property type="entry name" value="EGF/Laminin"/>
    <property type="match status" value="4"/>
</dbReference>
<dbReference type="InterPro" id="IPR001881">
    <property type="entry name" value="EGF-like_Ca-bd_dom"/>
</dbReference>
<gene>
    <name evidence="22" type="primary">LOC109481046</name>
</gene>
<feature type="repeat" description="LDL-receptor class B" evidence="17">
    <location>
        <begin position="794"/>
        <end position="837"/>
    </location>
</feature>
<dbReference type="KEGG" id="bbel:109481046"/>
<dbReference type="InterPro" id="IPR011042">
    <property type="entry name" value="6-blade_b-propeller_TolB-like"/>
</dbReference>
<keyword evidence="3" id="KW-1003">Cell membrane</keyword>
<dbReference type="SMART" id="SM00181">
    <property type="entry name" value="EGF"/>
    <property type="match status" value="6"/>
</dbReference>
<dbReference type="PROSITE" id="PS01186">
    <property type="entry name" value="EGF_2"/>
    <property type="match status" value="1"/>
</dbReference>
<dbReference type="GO" id="GO:0043235">
    <property type="term" value="C:receptor complex"/>
    <property type="evidence" value="ECO:0007669"/>
    <property type="project" value="TreeGrafter"/>
</dbReference>
<comment type="caution">
    <text evidence="15">Lacks conserved residue(s) required for the propagation of feature annotation.</text>
</comment>
<dbReference type="FunFam" id="2.120.10.30:FF:000008">
    <property type="entry name" value="Low-density lipoprotein receptor-related protein 4"/>
    <property type="match status" value="1"/>
</dbReference>
<feature type="disulfide bond" evidence="16">
    <location>
        <begin position="540"/>
        <end position="558"/>
    </location>
</feature>
<feature type="repeat" description="LDL-receptor class B" evidence="17">
    <location>
        <begin position="103"/>
        <end position="146"/>
    </location>
</feature>
<feature type="compositionally biased region" description="Pro residues" evidence="18">
    <location>
        <begin position="1193"/>
        <end position="1202"/>
    </location>
</feature>
<feature type="disulfide bond" evidence="16">
    <location>
        <begin position="498"/>
        <end position="516"/>
    </location>
</feature>
<dbReference type="Proteomes" id="UP000515135">
    <property type="component" value="Unplaced"/>
</dbReference>
<evidence type="ECO:0000256" key="15">
    <source>
        <dbReference type="PROSITE-ProRule" id="PRU00076"/>
    </source>
</evidence>
<keyword evidence="11 19" id="KW-0472">Membrane</keyword>
<dbReference type="SMART" id="SM00192">
    <property type="entry name" value="LDLa"/>
    <property type="match status" value="7"/>
</dbReference>
<evidence type="ECO:0000256" key="10">
    <source>
        <dbReference type="ARBA" id="ARBA00022989"/>
    </source>
</evidence>
<dbReference type="GO" id="GO:0006898">
    <property type="term" value="P:receptor-mediated endocytosis"/>
    <property type="evidence" value="ECO:0007669"/>
    <property type="project" value="TreeGrafter"/>
</dbReference>
<keyword evidence="5" id="KW-0254">Endocytosis</keyword>
<dbReference type="SMART" id="SM00135">
    <property type="entry name" value="LY"/>
    <property type="match status" value="9"/>
</dbReference>
<keyword evidence="7" id="KW-0732">Signal</keyword>
<feature type="disulfide bond" evidence="16">
    <location>
        <begin position="454"/>
        <end position="472"/>
    </location>
</feature>
<evidence type="ECO:0000256" key="3">
    <source>
        <dbReference type="ARBA" id="ARBA00022475"/>
    </source>
</evidence>
<dbReference type="Gene3D" id="2.120.10.30">
    <property type="entry name" value="TolB, C-terminal domain"/>
    <property type="match status" value="2"/>
</dbReference>
<evidence type="ECO:0000256" key="11">
    <source>
        <dbReference type="ARBA" id="ARBA00023136"/>
    </source>
</evidence>
<dbReference type="AlphaFoldDB" id="A0A6P4ZYI8"/>
<dbReference type="SUPFAM" id="SSF57424">
    <property type="entry name" value="LDL receptor-like module"/>
    <property type="match status" value="7"/>
</dbReference>
<dbReference type="PROSITE" id="PS00022">
    <property type="entry name" value="EGF_1"/>
    <property type="match status" value="1"/>
</dbReference>
<dbReference type="PANTHER" id="PTHR22722:SF14">
    <property type="entry name" value="MEGALIN, ISOFORM A"/>
    <property type="match status" value="1"/>
</dbReference>
<dbReference type="PANTHER" id="PTHR22722">
    <property type="entry name" value="LOW-DENSITY LIPOPROTEIN RECEPTOR-RELATED PROTEIN 2-RELATED"/>
    <property type="match status" value="1"/>
</dbReference>
<dbReference type="PROSITE" id="PS01187">
    <property type="entry name" value="EGF_CA"/>
    <property type="match status" value="1"/>
</dbReference>
<organism evidence="21 22">
    <name type="scientific">Branchiostoma belcheri</name>
    <name type="common">Amphioxus</name>
    <dbReference type="NCBI Taxonomy" id="7741"/>
    <lineage>
        <taxon>Eukaryota</taxon>
        <taxon>Metazoa</taxon>
        <taxon>Chordata</taxon>
        <taxon>Cephalochordata</taxon>
        <taxon>Leptocardii</taxon>
        <taxon>Amphioxiformes</taxon>
        <taxon>Branchiostomatidae</taxon>
        <taxon>Branchiostoma</taxon>
    </lineage>
</organism>
<dbReference type="CDD" id="cd00054">
    <property type="entry name" value="EGF_CA"/>
    <property type="match status" value="2"/>
</dbReference>
<evidence type="ECO:0000259" key="20">
    <source>
        <dbReference type="PROSITE" id="PS50026"/>
    </source>
</evidence>
<dbReference type="InterPro" id="IPR023415">
    <property type="entry name" value="LDLR_class-A_CS"/>
</dbReference>
<feature type="region of interest" description="Disordered" evidence="18">
    <location>
        <begin position="1168"/>
        <end position="1225"/>
    </location>
</feature>
<dbReference type="GO" id="GO:0030001">
    <property type="term" value="P:metal ion transport"/>
    <property type="evidence" value="ECO:0007669"/>
    <property type="project" value="UniProtKB-ARBA"/>
</dbReference>
<evidence type="ECO:0000256" key="14">
    <source>
        <dbReference type="ARBA" id="ARBA00023180"/>
    </source>
</evidence>
<reference evidence="22" key="1">
    <citation type="submission" date="2025-08" db="UniProtKB">
        <authorList>
            <consortium name="RefSeq"/>
        </authorList>
    </citation>
    <scope>IDENTIFICATION</scope>
    <source>
        <tissue evidence="22">Gonad</tissue>
    </source>
</reference>
<feature type="repeat" description="LDL-receptor class B" evidence="17">
    <location>
        <begin position="8"/>
        <end position="50"/>
    </location>
</feature>
<keyword evidence="14" id="KW-0325">Glycoprotein</keyword>
<feature type="domain" description="EGF-like" evidence="20">
    <location>
        <begin position="976"/>
        <end position="1009"/>
    </location>
</feature>
<feature type="disulfide bond" evidence="16">
    <location>
        <begin position="491"/>
        <end position="503"/>
    </location>
</feature>
<keyword evidence="6 19" id="KW-0812">Transmembrane</keyword>
<dbReference type="InterPro" id="IPR049883">
    <property type="entry name" value="NOTCH1_EGF-like"/>
</dbReference>
<evidence type="ECO:0000256" key="4">
    <source>
        <dbReference type="ARBA" id="ARBA00022536"/>
    </source>
</evidence>
<evidence type="ECO:0000256" key="5">
    <source>
        <dbReference type="ARBA" id="ARBA00022583"/>
    </source>
</evidence>
<dbReference type="FunFam" id="4.10.400.10:FF:000004">
    <property type="entry name" value="Low-density lipoprotein receptor-related protein 1"/>
    <property type="match status" value="1"/>
</dbReference>
<feature type="disulfide bond" evidence="16">
    <location>
        <begin position="427"/>
        <end position="442"/>
    </location>
</feature>
<dbReference type="RefSeq" id="XP_019639079.1">
    <property type="nucleotide sequence ID" value="XM_019783520.1"/>
</dbReference>
<evidence type="ECO:0000256" key="1">
    <source>
        <dbReference type="ARBA" id="ARBA00004251"/>
    </source>
</evidence>
<feature type="disulfide bond" evidence="16">
    <location>
        <begin position="584"/>
        <end position="602"/>
    </location>
</feature>
<feature type="disulfide bond" evidence="16">
    <location>
        <begin position="447"/>
        <end position="459"/>
    </location>
</feature>
<keyword evidence="21" id="KW-1185">Reference proteome</keyword>
<evidence type="ECO:0000256" key="7">
    <source>
        <dbReference type="ARBA" id="ARBA00022729"/>
    </source>
</evidence>
<comment type="subcellular location">
    <subcellularLocation>
        <location evidence="1">Cell membrane</location>
        <topology evidence="1">Single-pass type I membrane protein</topology>
    </subcellularLocation>
</comment>
<feature type="repeat" description="LDL-receptor class B" evidence="17">
    <location>
        <begin position="147"/>
        <end position="191"/>
    </location>
</feature>
<dbReference type="Pfam" id="PF00058">
    <property type="entry name" value="Ldl_recept_b"/>
    <property type="match status" value="5"/>
</dbReference>
<keyword evidence="10 19" id="KW-1133">Transmembrane helix</keyword>
<evidence type="ECO:0000313" key="21">
    <source>
        <dbReference type="Proteomes" id="UP000515135"/>
    </source>
</evidence>
<feature type="disulfide bond" evidence="16">
    <location>
        <begin position="408"/>
        <end position="420"/>
    </location>
</feature>
<protein>
    <submittedName>
        <fullName evidence="22">Low-density lipoprotein receptor-related protein 2-like</fullName>
    </submittedName>
</protein>
<keyword evidence="13" id="KW-0675">Receptor</keyword>
<dbReference type="PRINTS" id="PR00261">
    <property type="entry name" value="LDLRECEPTOR"/>
</dbReference>
<dbReference type="Gene3D" id="2.10.25.10">
    <property type="entry name" value="Laminin"/>
    <property type="match status" value="3"/>
</dbReference>
<dbReference type="GO" id="GO:0016324">
    <property type="term" value="C:apical plasma membrane"/>
    <property type="evidence" value="ECO:0007669"/>
    <property type="project" value="TreeGrafter"/>
</dbReference>
<feature type="repeat" description="LDL-receptor class B" evidence="17">
    <location>
        <begin position="751"/>
        <end position="793"/>
    </location>
</feature>
<comment type="similarity">
    <text evidence="2">Belongs to the LDLR family.</text>
</comment>
<evidence type="ECO:0000256" key="2">
    <source>
        <dbReference type="ARBA" id="ARBA00009939"/>
    </source>
</evidence>
<dbReference type="InterPro" id="IPR009030">
    <property type="entry name" value="Growth_fac_rcpt_cys_sf"/>
</dbReference>
<evidence type="ECO:0000256" key="13">
    <source>
        <dbReference type="ARBA" id="ARBA00023170"/>
    </source>
</evidence>
<dbReference type="GeneID" id="109481046"/>
<dbReference type="Pfam" id="PF00057">
    <property type="entry name" value="Ldl_recept_a"/>
    <property type="match status" value="6"/>
</dbReference>
<feature type="disulfide bond" evidence="15">
    <location>
        <begin position="999"/>
        <end position="1008"/>
    </location>
</feature>
<evidence type="ECO:0000256" key="8">
    <source>
        <dbReference type="ARBA" id="ARBA00022737"/>
    </source>
</evidence>
<dbReference type="Gene3D" id="4.10.400.10">
    <property type="entry name" value="Low-density Lipoprotein Receptor"/>
    <property type="match status" value="7"/>
</dbReference>
<dbReference type="InterPro" id="IPR051221">
    <property type="entry name" value="LDLR-related"/>
</dbReference>
<dbReference type="InterPro" id="IPR002172">
    <property type="entry name" value="LDrepeatLR_classA_rpt"/>
</dbReference>
<dbReference type="GO" id="GO:0042562">
    <property type="term" value="F:hormone binding"/>
    <property type="evidence" value="ECO:0007669"/>
    <property type="project" value="TreeGrafter"/>
</dbReference>
<keyword evidence="12 15" id="KW-1015">Disulfide bond</keyword>
<dbReference type="PROSITE" id="PS51120">
    <property type="entry name" value="LDLRB"/>
    <property type="match status" value="6"/>
</dbReference>
<dbReference type="InterPro" id="IPR018097">
    <property type="entry name" value="EGF_Ca-bd_CS"/>
</dbReference>
<feature type="disulfide bond" evidence="16">
    <location>
        <begin position="466"/>
        <end position="481"/>
    </location>
</feature>
<keyword evidence="8" id="KW-0677">Repeat</keyword>
<accession>A0A6P4ZYI8</accession>
<evidence type="ECO:0000256" key="6">
    <source>
        <dbReference type="ARBA" id="ARBA00022692"/>
    </source>
</evidence>
<dbReference type="FunFam" id="2.120.10.30:FF:000241">
    <property type="entry name" value="Low-density lipoprotein receptor-related protein 6"/>
    <property type="match status" value="1"/>
</dbReference>
<dbReference type="FunFam" id="4.10.400.10:FF:000001">
    <property type="entry name" value="Low-density lipoprotein receptor-related protein 1"/>
    <property type="match status" value="1"/>
</dbReference>
<dbReference type="Pfam" id="PF14670">
    <property type="entry name" value="FXa_inhibition"/>
    <property type="match status" value="1"/>
</dbReference>
<keyword evidence="4 15" id="KW-0245">EGF-like domain</keyword>
<dbReference type="FunFam" id="4.10.400.10:FF:000002">
    <property type="entry name" value="Low-density lipoprotein receptor-related protein 1"/>
    <property type="match status" value="1"/>
</dbReference>
<sequence>MDYDLQEQRYYYSDLGTNLIKRMFMNGTGEETVIDQNIPLVEGMAVDWVGRKLYWNDRRMKKMFVSELNGRSRRTHHQGCISKNNTDYCMQEPRALAVDPKEAYIYFTDWGYRAYIGRISADGTQKEVLITEKVSWPNALTMEYATGRLFWADAHLDFIEFCNKDGSNRHTIIGPAADGTAPHPFAMTLFEDWIYWTDWNTKTVEKARKLNGTERTTMVNTVHRPMDIHIVHPQRQMPFVNPCGDNNGGCSHLCLMAPERRGYTCACPDNFNLGFDRRTCIANCAANQYRCADNDRCIPDLWKCDGEEDCRDGSDEPDSCPPRHCPAGTFQCTNLNCTYAYYLCDGDDDCGMARMKISTVGELGVDDVCTGKSSAVTTTAVSLNAGIVTMTMTAGTGVTKLGCPPRECSESEFRCGNGRCIPGRWICDHDNDCGDQSDEQSCEVMSCAPDQFECQSGHCVDQRFVCDGDRDCRDSSDEFNCPTRYPDGSYCPANKFECDNTICIPKTWRCDGDDDCGDGSDETMQICYQIDCPEETRFRCSNGPCIPRWKLCNLRDDCGDASDENNHTICQPTRQNCRDNEFKCENHNCVSSTKLCDNADDCGDMSDEYGCNSNNEERNECTDGDHGCERNCTDIQGGYVCSCGPGYTISAVDSRSCGDVNECEVFGSCPQGCRNNKGSFRCVCSRGFRLEGADVPVCKAADGLVYFTDTSSKTIKRASLPTDPAHLGITQDLGISDLSEPDGIAVDWVSGLLYWTDAGTNKIEVSMLDGRYRKTLISNNLDKPAAIAVNPEKGVMYWTDWGAVPKIEQAWLNGEQRQVVVGTQLGWPTGLTIDYMNNHRVYWCDAKENVIESINWDGTDRQMVLSGALENPFRLDVFEGELFWTTQTTGNIYHQDKFGRGVKVLLQSGINLPTDIKIHQKLRYDQEVNTRCKENVCSHMCLQIPGGYRCVCPDGSDFLPDSQTQCDAAISEPIDPPLVCSCVNGGVCVISQGIPKCNCPKGYLGDNCELGASSSGPPGGANVAAVVVPLLLILIIVLAIVGFFYYKRRGGTLPQLPQFSDIQLPRPKMPDMGGFGFSKLPRFSDLPKPNVKLPWLFKSGVIGGNGTTGGSVSFRDGTNVQELGTPSYMGYDDQEALGPPLDGMGGEKPPITFSNPMYQEVEGVMVEAGPLPEKTGLPADSPVAPPRTQHAASPPPASPPPAYSSRETSPVVDREDDKAGLVSEA</sequence>
<dbReference type="SUPFAM" id="SSF57184">
    <property type="entry name" value="Growth factor receptor domain"/>
    <property type="match status" value="1"/>
</dbReference>
<name>A0A6P4ZYI8_BRABE</name>
<feature type="disulfide bond" evidence="16">
    <location>
        <begin position="596"/>
        <end position="611"/>
    </location>
</feature>
<feature type="disulfide bond" evidence="16">
    <location>
        <begin position="415"/>
        <end position="433"/>
    </location>
</feature>
<evidence type="ECO:0000256" key="17">
    <source>
        <dbReference type="PROSITE-ProRule" id="PRU00461"/>
    </source>
</evidence>
<dbReference type="InterPro" id="IPR000033">
    <property type="entry name" value="LDLR_classB_rpt"/>
</dbReference>
<proteinExistence type="inferred from homology"/>
<dbReference type="OrthoDB" id="21182at2759"/>
<dbReference type="InterPro" id="IPR000742">
    <property type="entry name" value="EGF"/>
</dbReference>
<keyword evidence="9" id="KW-0106">Calcium</keyword>
<dbReference type="SMART" id="SM00179">
    <property type="entry name" value="EGF_CA"/>
    <property type="match status" value="3"/>
</dbReference>